<dbReference type="InterPro" id="IPR035896">
    <property type="entry name" value="AN1-like_Znf"/>
</dbReference>
<dbReference type="EMBL" id="LT594493">
    <property type="protein sequence ID" value="SBT74997.1"/>
    <property type="molecule type" value="Genomic_DNA"/>
</dbReference>
<dbReference type="SUPFAM" id="SSF57716">
    <property type="entry name" value="Glucocorticoid receptor-like (DNA-binding domain)"/>
    <property type="match status" value="1"/>
</dbReference>
<dbReference type="Proteomes" id="UP000219799">
    <property type="component" value="Chromosome 5"/>
</dbReference>
<dbReference type="Pfam" id="PF01754">
    <property type="entry name" value="zf-A20"/>
    <property type="match status" value="1"/>
</dbReference>
<organism evidence="8 9">
    <name type="scientific">Plasmodium malariae</name>
    <dbReference type="NCBI Taxonomy" id="5858"/>
    <lineage>
        <taxon>Eukaryota</taxon>
        <taxon>Sar</taxon>
        <taxon>Alveolata</taxon>
        <taxon>Apicomplexa</taxon>
        <taxon>Aconoidasida</taxon>
        <taxon>Haemosporida</taxon>
        <taxon>Plasmodiidae</taxon>
        <taxon>Plasmodium</taxon>
        <taxon>Plasmodium (Plasmodium)</taxon>
    </lineage>
</organism>
<name>A0A1C3KLW7_PLAMA</name>
<evidence type="ECO:0000259" key="7">
    <source>
        <dbReference type="PROSITE" id="PS51039"/>
    </source>
</evidence>
<dbReference type="SUPFAM" id="SSF118310">
    <property type="entry name" value="AN1-like Zinc finger"/>
    <property type="match status" value="1"/>
</dbReference>
<dbReference type="Gene3D" id="1.20.5.4770">
    <property type="match status" value="1"/>
</dbReference>
<keyword evidence="2 4" id="KW-0863">Zinc-finger</keyword>
<keyword evidence="3" id="KW-0862">Zinc</keyword>
<dbReference type="PANTHER" id="PTHR10634:SF149">
    <property type="entry name" value="AN1-TYPE DOMAIN-CONTAINING PROTEIN-RELATED"/>
    <property type="match status" value="1"/>
</dbReference>
<feature type="region of interest" description="Disordered" evidence="5">
    <location>
        <begin position="1"/>
        <end position="46"/>
    </location>
</feature>
<dbReference type="PROSITE" id="PS51039">
    <property type="entry name" value="ZF_AN1"/>
    <property type="match status" value="1"/>
</dbReference>
<sequence length="284" mass="32494">MSNGKIEKIKEKLNYKNKTKELKPTRYKNNQRNENNKRYKNNERNESNKRYKNLLCENNCGFYGNPANNNLCSKCFRESEEKKKKELANMEKISEYIDPNYTEGKGKGKGKSSKGKKEKTEDDETQVKMQIQRDMVSHDNNTGINNNKTSVKDDNVISSIKNENDNNTIDKSNSNDSCNTNTNTKSSTNPSSNSSISALGEKNTENKPSTSGSNTAGTTENKTKCFLCNKRIGLLGIKCRCEHYFCALHRYADTHNCTFDYKKYYKDQLMKNNVKVVADKVKKI</sequence>
<keyword evidence="1" id="KW-0479">Metal-binding</keyword>
<dbReference type="PANTHER" id="PTHR10634">
    <property type="entry name" value="AN1-TYPE ZINC FINGER PROTEIN"/>
    <property type="match status" value="1"/>
</dbReference>
<proteinExistence type="predicted"/>
<dbReference type="SMART" id="SM00259">
    <property type="entry name" value="ZnF_A20"/>
    <property type="match status" value="1"/>
</dbReference>
<gene>
    <name evidence="8" type="primary">PmlGA01_050022400</name>
    <name evidence="8" type="ORF">PMLGA01_050022400</name>
</gene>
<feature type="domain" description="AN1-type" evidence="7">
    <location>
        <begin position="219"/>
        <end position="265"/>
    </location>
</feature>
<evidence type="ECO:0000313" key="8">
    <source>
        <dbReference type="EMBL" id="SBT74997.1"/>
    </source>
</evidence>
<feature type="compositionally biased region" description="Basic residues" evidence="5">
    <location>
        <begin position="107"/>
        <end position="117"/>
    </location>
</feature>
<feature type="compositionally biased region" description="Basic and acidic residues" evidence="5">
    <location>
        <begin position="34"/>
        <end position="46"/>
    </location>
</feature>
<evidence type="ECO:0000256" key="1">
    <source>
        <dbReference type="ARBA" id="ARBA00022723"/>
    </source>
</evidence>
<dbReference type="Pfam" id="PF01428">
    <property type="entry name" value="zf-AN1"/>
    <property type="match status" value="1"/>
</dbReference>
<reference evidence="8 9" key="1">
    <citation type="submission" date="2016-06" db="EMBL/GenBank/DDBJ databases">
        <authorList>
            <consortium name="Pathogen Informatics"/>
        </authorList>
    </citation>
    <scope>NUCLEOTIDE SEQUENCE [LARGE SCALE GENOMIC DNA]</scope>
    <source>
        <strain evidence="8">PmlGA01</strain>
    </source>
</reference>
<feature type="compositionally biased region" description="Polar residues" evidence="5">
    <location>
        <begin position="206"/>
        <end position="218"/>
    </location>
</feature>
<dbReference type="SMART" id="SM00154">
    <property type="entry name" value="ZnF_AN1"/>
    <property type="match status" value="1"/>
</dbReference>
<feature type="compositionally biased region" description="Low complexity" evidence="5">
    <location>
        <begin position="172"/>
        <end position="197"/>
    </location>
</feature>
<evidence type="ECO:0000313" key="9">
    <source>
        <dbReference type="Proteomes" id="UP000219799"/>
    </source>
</evidence>
<dbReference type="PROSITE" id="PS51036">
    <property type="entry name" value="ZF_A20"/>
    <property type="match status" value="1"/>
</dbReference>
<feature type="compositionally biased region" description="Polar residues" evidence="5">
    <location>
        <begin position="156"/>
        <end position="171"/>
    </location>
</feature>
<feature type="compositionally biased region" description="Polar residues" evidence="5">
    <location>
        <begin position="138"/>
        <end position="149"/>
    </location>
</feature>
<evidence type="ECO:0000256" key="3">
    <source>
        <dbReference type="ARBA" id="ARBA00022833"/>
    </source>
</evidence>
<feature type="region of interest" description="Disordered" evidence="5">
    <location>
        <begin position="99"/>
        <end position="218"/>
    </location>
</feature>
<feature type="domain" description="A20-type" evidence="6">
    <location>
        <begin position="50"/>
        <end position="84"/>
    </location>
</feature>
<dbReference type="InterPro" id="IPR000058">
    <property type="entry name" value="Znf_AN1"/>
</dbReference>
<evidence type="ECO:0000256" key="2">
    <source>
        <dbReference type="ARBA" id="ARBA00022771"/>
    </source>
</evidence>
<dbReference type="GO" id="GO:0008270">
    <property type="term" value="F:zinc ion binding"/>
    <property type="evidence" value="ECO:0007669"/>
    <property type="project" value="UniProtKB-KW"/>
</dbReference>
<evidence type="ECO:0000256" key="5">
    <source>
        <dbReference type="SAM" id="MobiDB-lite"/>
    </source>
</evidence>
<dbReference type="InterPro" id="IPR002653">
    <property type="entry name" value="Znf_A20"/>
</dbReference>
<evidence type="ECO:0000259" key="6">
    <source>
        <dbReference type="PROSITE" id="PS51036"/>
    </source>
</evidence>
<dbReference type="Gene3D" id="4.10.1110.10">
    <property type="entry name" value="AN1-like Zinc finger"/>
    <property type="match status" value="1"/>
</dbReference>
<evidence type="ECO:0000256" key="4">
    <source>
        <dbReference type="PROSITE-ProRule" id="PRU00449"/>
    </source>
</evidence>
<dbReference type="AlphaFoldDB" id="A0A1C3KLW7"/>
<dbReference type="VEuPathDB" id="PlasmoDB:PmUG01_05033300"/>
<dbReference type="InterPro" id="IPR050652">
    <property type="entry name" value="AN1_A20_ZnFinger"/>
</dbReference>
<protein>
    <submittedName>
        <fullName evidence="8">Zinc finger protein, putative</fullName>
    </submittedName>
</protein>
<accession>A0A1C3KLW7</accession>
<dbReference type="GO" id="GO:0003677">
    <property type="term" value="F:DNA binding"/>
    <property type="evidence" value="ECO:0007669"/>
    <property type="project" value="InterPro"/>
</dbReference>
<feature type="compositionally biased region" description="Basic and acidic residues" evidence="5">
    <location>
        <begin position="1"/>
        <end position="24"/>
    </location>
</feature>